<sequence length="336" mass="36779">MIEISALPKAELHLHLEGSLEAETIMRLSQRNGIALPFASAEELKQAYEFDNLQTFLDLFYAGLTVMVTARDFYEVTREYLEKAAADGVRHAEFYVSVQGHLRRGVTVDEMMTGIAQAFEEGARDLGVTSTMIFGLQRQRPLEEAEAAFDAFTAEPRWLPLVSAIGMGGSEVGFPTAKFRPLYDRARALGWKTTVHAGEEGGPDAVREALIGLNPDRLDHGVRAFEDPDLTRELVQSGMTLTVCPLSNLRLKVFETIEAHPLAKMLRAGLKVTVNSDDPSYFGGYIGANFIAAQQGLGLSDAEIIQLARNSFTGAFLPQEQIAHYLDALEAALAAA</sequence>
<dbReference type="InterPro" id="IPR001365">
    <property type="entry name" value="A_deaminase_dom"/>
</dbReference>
<comment type="caution">
    <text evidence="7">The sequence shown here is derived from an EMBL/GenBank/DDBJ whole genome shotgun (WGS) entry which is preliminary data.</text>
</comment>
<dbReference type="GO" id="GO:0008270">
    <property type="term" value="F:zinc ion binding"/>
    <property type="evidence" value="ECO:0007669"/>
    <property type="project" value="UniProtKB-UniRule"/>
</dbReference>
<accession>A0A399J0M0</accession>
<dbReference type="EC" id="3.5.4.2" evidence="5"/>
<dbReference type="InterPro" id="IPR028892">
    <property type="entry name" value="ADE"/>
</dbReference>
<dbReference type="Gene3D" id="3.20.20.140">
    <property type="entry name" value="Metal-dependent hydrolases"/>
    <property type="match status" value="1"/>
</dbReference>
<evidence type="ECO:0000259" key="6">
    <source>
        <dbReference type="Pfam" id="PF00962"/>
    </source>
</evidence>
<dbReference type="GO" id="GO:0006146">
    <property type="term" value="P:adenine catabolic process"/>
    <property type="evidence" value="ECO:0007669"/>
    <property type="project" value="UniProtKB-UniRule"/>
</dbReference>
<comment type="catalytic activity">
    <reaction evidence="5">
        <text>adenine + H2O + H(+) = hypoxanthine + NH4(+)</text>
        <dbReference type="Rhea" id="RHEA:23688"/>
        <dbReference type="ChEBI" id="CHEBI:15377"/>
        <dbReference type="ChEBI" id="CHEBI:15378"/>
        <dbReference type="ChEBI" id="CHEBI:16708"/>
        <dbReference type="ChEBI" id="CHEBI:17368"/>
        <dbReference type="ChEBI" id="CHEBI:28938"/>
        <dbReference type="EC" id="3.5.4.2"/>
    </reaction>
</comment>
<feature type="binding site" evidence="5">
    <location>
        <position position="278"/>
    </location>
    <ligand>
        <name>substrate</name>
    </ligand>
</feature>
<proteinExistence type="inferred from homology"/>
<dbReference type="SUPFAM" id="SSF51556">
    <property type="entry name" value="Metallo-dependent hydrolases"/>
    <property type="match status" value="1"/>
</dbReference>
<keyword evidence="2 5" id="KW-0378">Hydrolase</keyword>
<evidence type="ECO:0000313" key="8">
    <source>
        <dbReference type="Proteomes" id="UP000265848"/>
    </source>
</evidence>
<feature type="binding site" evidence="5">
    <location>
        <position position="13"/>
    </location>
    <ligand>
        <name>Zn(2+)</name>
        <dbReference type="ChEBI" id="CHEBI:29105"/>
        <note>catalytic</note>
    </ligand>
</feature>
<dbReference type="GO" id="GO:0009117">
    <property type="term" value="P:nucleotide metabolic process"/>
    <property type="evidence" value="ECO:0007669"/>
    <property type="project" value="UniProtKB-KW"/>
</dbReference>
<evidence type="ECO:0000256" key="4">
    <source>
        <dbReference type="ARBA" id="ARBA00023080"/>
    </source>
</evidence>
<evidence type="ECO:0000313" key="7">
    <source>
        <dbReference type="EMBL" id="RII38811.1"/>
    </source>
</evidence>
<feature type="binding site" evidence="5">
    <location>
        <position position="277"/>
    </location>
    <ligand>
        <name>Zn(2+)</name>
        <dbReference type="ChEBI" id="CHEBI:29105"/>
        <note>catalytic</note>
    </ligand>
</feature>
<dbReference type="HAMAP" id="MF_01962">
    <property type="entry name" value="Adenine_deaminase"/>
    <property type="match status" value="1"/>
</dbReference>
<keyword evidence="4 5" id="KW-0546">Nucleotide metabolism</keyword>
<dbReference type="PANTHER" id="PTHR43114:SF6">
    <property type="entry name" value="ADENINE DEAMINASE"/>
    <property type="match status" value="1"/>
</dbReference>
<dbReference type="OrthoDB" id="105475at2"/>
<evidence type="ECO:0000256" key="1">
    <source>
        <dbReference type="ARBA" id="ARBA00022723"/>
    </source>
</evidence>
<evidence type="ECO:0000256" key="2">
    <source>
        <dbReference type="ARBA" id="ARBA00022801"/>
    </source>
</evidence>
<dbReference type="RefSeq" id="WP_119399158.1">
    <property type="nucleotide sequence ID" value="NZ_QWJJ01000008.1"/>
</dbReference>
<feature type="binding site" evidence="5">
    <location>
        <position position="15"/>
    </location>
    <ligand>
        <name>Zn(2+)</name>
        <dbReference type="ChEBI" id="CHEBI:29105"/>
        <note>catalytic</note>
    </ligand>
</feature>
<feature type="binding site" evidence="5">
    <location>
        <position position="196"/>
    </location>
    <ligand>
        <name>Zn(2+)</name>
        <dbReference type="ChEBI" id="CHEBI:29105"/>
        <note>catalytic</note>
    </ligand>
</feature>
<dbReference type="PANTHER" id="PTHR43114">
    <property type="entry name" value="ADENINE DEAMINASE"/>
    <property type="match status" value="1"/>
</dbReference>
<dbReference type="AlphaFoldDB" id="A0A399J0M0"/>
<keyword evidence="8" id="KW-1185">Reference proteome</keyword>
<comment type="cofactor">
    <cofactor evidence="5">
        <name>Zn(2+)</name>
        <dbReference type="ChEBI" id="CHEBI:29105"/>
    </cofactor>
    <text evidence="5">Binds 1 zinc ion per subunit.</text>
</comment>
<organism evidence="7 8">
    <name type="scientific">Pseudooceanicola sediminis</name>
    <dbReference type="NCBI Taxonomy" id="2211117"/>
    <lineage>
        <taxon>Bacteria</taxon>
        <taxon>Pseudomonadati</taxon>
        <taxon>Pseudomonadota</taxon>
        <taxon>Alphaproteobacteria</taxon>
        <taxon>Rhodobacterales</taxon>
        <taxon>Paracoccaceae</taxon>
        <taxon>Pseudooceanicola</taxon>
    </lineage>
</organism>
<reference evidence="7 8" key="1">
    <citation type="submission" date="2018-08" db="EMBL/GenBank/DDBJ databases">
        <title>Pseudooceanicola sediminis CY03 in the family Rhodobacteracea.</title>
        <authorList>
            <person name="Zhang Y.-J."/>
        </authorList>
    </citation>
    <scope>NUCLEOTIDE SEQUENCE [LARGE SCALE GENOMIC DNA]</scope>
    <source>
        <strain evidence="7 8">CY03</strain>
    </source>
</reference>
<dbReference type="GO" id="GO:0043103">
    <property type="term" value="P:hypoxanthine salvage"/>
    <property type="evidence" value="ECO:0007669"/>
    <property type="project" value="UniProtKB-UniRule"/>
</dbReference>
<dbReference type="Proteomes" id="UP000265848">
    <property type="component" value="Unassembled WGS sequence"/>
</dbReference>
<dbReference type="GO" id="GO:0005829">
    <property type="term" value="C:cytosol"/>
    <property type="evidence" value="ECO:0007669"/>
    <property type="project" value="TreeGrafter"/>
</dbReference>
<dbReference type="NCBIfam" id="TIGR01430">
    <property type="entry name" value="aden_deam"/>
    <property type="match status" value="1"/>
</dbReference>
<keyword evidence="1 5" id="KW-0479">Metal-binding</keyword>
<dbReference type="Pfam" id="PF00962">
    <property type="entry name" value="A_deaminase"/>
    <property type="match status" value="1"/>
</dbReference>
<evidence type="ECO:0000256" key="3">
    <source>
        <dbReference type="ARBA" id="ARBA00022833"/>
    </source>
</evidence>
<name>A0A399J0M0_9RHOB</name>
<feature type="active site" description="Proton donor" evidence="5">
    <location>
        <position position="199"/>
    </location>
</feature>
<dbReference type="InterPro" id="IPR006330">
    <property type="entry name" value="Ado/ade_deaminase"/>
</dbReference>
<dbReference type="GO" id="GO:0000034">
    <property type="term" value="F:adenine deaminase activity"/>
    <property type="evidence" value="ECO:0007669"/>
    <property type="project" value="UniProtKB-UniRule"/>
</dbReference>
<dbReference type="EMBL" id="QWJJ01000008">
    <property type="protein sequence ID" value="RII38811.1"/>
    <property type="molecule type" value="Genomic_DNA"/>
</dbReference>
<protein>
    <recommendedName>
        <fullName evidence="5">Adenine deaminase</fullName>
        <shortName evidence="5">ADE</shortName>
        <ecNumber evidence="5">3.5.4.2</ecNumber>
    </recommendedName>
    <alternativeName>
        <fullName evidence="5">Adenine aminohydrolase</fullName>
        <shortName evidence="5">AAH</shortName>
    </alternativeName>
</protein>
<feature type="site" description="Important for catalytic activity" evidence="5">
    <location>
        <position position="220"/>
    </location>
</feature>
<feature type="domain" description="Adenosine deaminase" evidence="6">
    <location>
        <begin position="8"/>
        <end position="329"/>
    </location>
</feature>
<evidence type="ECO:0000256" key="5">
    <source>
        <dbReference type="HAMAP-Rule" id="MF_01962"/>
    </source>
</evidence>
<comment type="similarity">
    <text evidence="5">Belongs to the metallo-dependent hydrolases superfamily. Adenosine and AMP deaminases family. Adenine deaminase type 2 subfamily.</text>
</comment>
<gene>
    <name evidence="7" type="primary">add</name>
    <name evidence="7" type="ORF">DL237_10745</name>
</gene>
<dbReference type="InterPro" id="IPR032466">
    <property type="entry name" value="Metal_Hydrolase"/>
</dbReference>
<keyword evidence="3 5" id="KW-0862">Zinc</keyword>
<comment type="function">
    <text evidence="5">Catalyzes the hydrolytic deamination of adenine to hypoxanthine. Plays an important role in the purine salvage pathway and in nitrogen catabolism.</text>
</comment>